<evidence type="ECO:0000313" key="2">
    <source>
        <dbReference type="EMBL" id="GGA73321.1"/>
    </source>
</evidence>
<evidence type="ECO:0000313" key="3">
    <source>
        <dbReference type="Proteomes" id="UP000623419"/>
    </source>
</evidence>
<keyword evidence="1" id="KW-1133">Transmembrane helix</keyword>
<keyword evidence="1" id="KW-0812">Transmembrane</keyword>
<feature type="transmembrane region" description="Helical" evidence="1">
    <location>
        <begin position="53"/>
        <end position="71"/>
    </location>
</feature>
<comment type="caution">
    <text evidence="2">The sequence shown here is derived from an EMBL/GenBank/DDBJ whole genome shotgun (WGS) entry which is preliminary data.</text>
</comment>
<evidence type="ECO:0000256" key="1">
    <source>
        <dbReference type="SAM" id="Phobius"/>
    </source>
</evidence>
<keyword evidence="3" id="KW-1185">Reference proteome</keyword>
<reference evidence="3" key="1">
    <citation type="journal article" date="2019" name="Int. J. Syst. Evol. Microbiol.">
        <title>The Global Catalogue of Microorganisms (GCM) 10K type strain sequencing project: providing services to taxonomists for standard genome sequencing and annotation.</title>
        <authorList>
            <consortium name="The Broad Institute Genomics Platform"/>
            <consortium name="The Broad Institute Genome Sequencing Center for Infectious Disease"/>
            <person name="Wu L."/>
            <person name="Ma J."/>
        </authorList>
    </citation>
    <scope>NUCLEOTIDE SEQUENCE [LARGE SCALE GENOMIC DNA]</scope>
    <source>
        <strain evidence="3">CGMCC 1.15905</strain>
    </source>
</reference>
<sequence>MGMFDEAGDPEPMTAEVAIGRGEKCVEAISHFLVLMVVLLFIPAYLIQDLPKWSIYVFAIPVWYLIWIVLFRRWRSWAVAKGCDPQALQEEGESTGFIPPRGSLFWYLGWPAYAA</sequence>
<name>A0ABQ1HFB9_9GAMM</name>
<dbReference type="Proteomes" id="UP000623419">
    <property type="component" value="Unassembled WGS sequence"/>
</dbReference>
<organism evidence="2 3">
    <name type="scientific">Arenimonas soli</name>
    <dbReference type="NCBI Taxonomy" id="2269504"/>
    <lineage>
        <taxon>Bacteria</taxon>
        <taxon>Pseudomonadati</taxon>
        <taxon>Pseudomonadota</taxon>
        <taxon>Gammaproteobacteria</taxon>
        <taxon>Lysobacterales</taxon>
        <taxon>Lysobacteraceae</taxon>
        <taxon>Arenimonas</taxon>
    </lineage>
</organism>
<gene>
    <name evidence="2" type="ORF">GCM10011521_09350</name>
</gene>
<dbReference type="EMBL" id="BMKC01000001">
    <property type="protein sequence ID" value="GGA73321.1"/>
    <property type="molecule type" value="Genomic_DNA"/>
</dbReference>
<keyword evidence="1" id="KW-0472">Membrane</keyword>
<accession>A0ABQ1HFB9</accession>
<proteinExistence type="predicted"/>
<feature type="transmembrane region" description="Helical" evidence="1">
    <location>
        <begin position="28"/>
        <end position="47"/>
    </location>
</feature>
<protein>
    <submittedName>
        <fullName evidence="2">Uncharacterized protein</fullName>
    </submittedName>
</protein>